<dbReference type="OrthoDB" id="6145996at2759"/>
<sequence length="152" mass="16912">MVMGTLRDLQLALQEKIEELRQRDELIDELEMELDEKDAVIQRLQTELDKYRSVMPSTAVNSPGLQRQVQYPDLNFPTTKHQVLNLKSATVKKTAAIANGGIVGASSGAATGGSVQREERTKRLAISAEPCNLNSQQLLKTQRNKTFPKSYA</sequence>
<dbReference type="CDD" id="cd12086">
    <property type="entry name" value="DD_cGKI-beta"/>
    <property type="match status" value="1"/>
</dbReference>
<protein>
    <recommendedName>
        <fullName evidence="2">cGMP-dependent protein kinase N-terminal coiled-coil domain-containing protein</fullName>
    </recommendedName>
</protein>
<dbReference type="Pfam" id="PF16808">
    <property type="entry name" value="PKcGMP_CC"/>
    <property type="match status" value="1"/>
</dbReference>
<evidence type="ECO:0000259" key="2">
    <source>
        <dbReference type="Pfam" id="PF16808"/>
    </source>
</evidence>
<dbReference type="FunFam" id="1.20.5.170:FF:000046">
    <property type="entry name" value="cGMP-dependent protein kinase 1"/>
    <property type="match status" value="1"/>
</dbReference>
<keyword evidence="1" id="KW-0175">Coiled coil</keyword>
<organism evidence="3 4">
    <name type="scientific">Candidula unifasciata</name>
    <dbReference type="NCBI Taxonomy" id="100452"/>
    <lineage>
        <taxon>Eukaryota</taxon>
        <taxon>Metazoa</taxon>
        <taxon>Spiralia</taxon>
        <taxon>Lophotrochozoa</taxon>
        <taxon>Mollusca</taxon>
        <taxon>Gastropoda</taxon>
        <taxon>Heterobranchia</taxon>
        <taxon>Euthyneura</taxon>
        <taxon>Panpulmonata</taxon>
        <taxon>Eupulmonata</taxon>
        <taxon>Stylommatophora</taxon>
        <taxon>Helicina</taxon>
        <taxon>Helicoidea</taxon>
        <taxon>Geomitridae</taxon>
        <taxon>Candidula</taxon>
    </lineage>
</organism>
<dbReference type="InterPro" id="IPR031831">
    <property type="entry name" value="PKcGMP_CC"/>
</dbReference>
<reference evidence="3" key="1">
    <citation type="submission" date="2021-04" db="EMBL/GenBank/DDBJ databases">
        <authorList>
            <consortium name="Molecular Ecology Group"/>
        </authorList>
    </citation>
    <scope>NUCLEOTIDE SEQUENCE</scope>
</reference>
<dbReference type="Gene3D" id="1.20.5.170">
    <property type="match status" value="1"/>
</dbReference>
<feature type="domain" description="cGMP-dependent protein kinase N-terminal coiled-coil" evidence="2">
    <location>
        <begin position="18"/>
        <end position="52"/>
    </location>
</feature>
<dbReference type="AlphaFoldDB" id="A0A8S3Z1X8"/>
<evidence type="ECO:0000313" key="4">
    <source>
        <dbReference type="Proteomes" id="UP000678393"/>
    </source>
</evidence>
<feature type="coiled-coil region" evidence="1">
    <location>
        <begin position="3"/>
        <end position="54"/>
    </location>
</feature>
<dbReference type="EMBL" id="CAJHNH020001136">
    <property type="protein sequence ID" value="CAG5121660.1"/>
    <property type="molecule type" value="Genomic_DNA"/>
</dbReference>
<evidence type="ECO:0000313" key="3">
    <source>
        <dbReference type="EMBL" id="CAG5121660.1"/>
    </source>
</evidence>
<dbReference type="Proteomes" id="UP000678393">
    <property type="component" value="Unassembled WGS sequence"/>
</dbReference>
<gene>
    <name evidence="3" type="ORF">CUNI_LOCUS7218</name>
</gene>
<evidence type="ECO:0000256" key="1">
    <source>
        <dbReference type="SAM" id="Coils"/>
    </source>
</evidence>
<name>A0A8S3Z1X8_9EUPU</name>
<keyword evidence="4" id="KW-1185">Reference proteome</keyword>
<proteinExistence type="predicted"/>
<comment type="caution">
    <text evidence="3">The sequence shown here is derived from an EMBL/GenBank/DDBJ whole genome shotgun (WGS) entry which is preliminary data.</text>
</comment>
<accession>A0A8S3Z1X8</accession>